<feature type="region of interest" description="Disordered" evidence="4">
    <location>
        <begin position="245"/>
        <end position="333"/>
    </location>
</feature>
<reference evidence="6" key="1">
    <citation type="submission" date="2011-10" db="EMBL/GenBank/DDBJ databases">
        <authorList>
            <person name="Genoscope - CEA"/>
        </authorList>
    </citation>
    <scope>NUCLEOTIDE SEQUENCE</scope>
</reference>
<dbReference type="STRING" id="559304.G8YIQ4"/>
<dbReference type="Proteomes" id="UP000005222">
    <property type="component" value="Chromosome H"/>
</dbReference>
<keyword evidence="8" id="KW-1185">Reference proteome</keyword>
<feature type="region of interest" description="Disordered" evidence="4">
    <location>
        <begin position="153"/>
        <end position="231"/>
    </location>
</feature>
<keyword evidence="2 3" id="KW-0694">RNA-binding</keyword>
<feature type="compositionally biased region" description="Low complexity" evidence="4">
    <location>
        <begin position="471"/>
        <end position="484"/>
    </location>
</feature>
<evidence type="ECO:0000313" key="8">
    <source>
        <dbReference type="Proteomes" id="UP000005222"/>
    </source>
</evidence>
<feature type="compositionally biased region" description="Polar residues" evidence="4">
    <location>
        <begin position="316"/>
        <end position="330"/>
    </location>
</feature>
<dbReference type="eggNOG" id="KOG0118">
    <property type="taxonomic scope" value="Eukaryota"/>
</dbReference>
<dbReference type="HOGENOM" id="CLU_018359_0_0_1"/>
<dbReference type="Proteomes" id="UP000005222">
    <property type="component" value="Chromosome G"/>
</dbReference>
<dbReference type="PANTHER" id="PTHR10501">
    <property type="entry name" value="U1 SMALL NUCLEAR RIBONUCLEOPROTEIN A/U2 SMALL NUCLEAR RIBONUCLEOPROTEIN B"/>
    <property type="match status" value="1"/>
</dbReference>
<dbReference type="OrthoDB" id="431169at2759"/>
<dbReference type="InParanoid" id="G8YIQ4"/>
<feature type="domain" description="RRM" evidence="5">
    <location>
        <begin position="359"/>
        <end position="453"/>
    </location>
</feature>
<dbReference type="Pfam" id="PF00076">
    <property type="entry name" value="RRM_1"/>
    <property type="match status" value="1"/>
</dbReference>
<feature type="compositionally biased region" description="Polar residues" evidence="4">
    <location>
        <begin position="189"/>
        <end position="203"/>
    </location>
</feature>
<dbReference type="Gene3D" id="3.30.70.330">
    <property type="match status" value="1"/>
</dbReference>
<name>G8YIQ4_PICSO</name>
<sequence>MTEFSNGLSEPLVGLGQYKQPLVSSSVLKITNIPNDLSHREARAIFALVIDDILNIEIKDYTIWAYFQNLQTCSTTGKLLDGKFIFGKEFGPVKVEFDSLLKSPNSGLPNFNSLRLSQSQPTQASQPATQQQPGDFQKRSSVTRSRFLFSDPFGAGNSPATSGQQAPSVDLPDFPSKSILLMDSHDSPWGNQLPISSAPQTPGASHAPFEWGQTQGQPQPPSAPNDRRRTSSAFFNNNNLLQGSNQGLSLNSLNTGNLLSNPNVASSQPSSQDAQATNQTANSVSQTNSSQPATHPLQTSQNNSSQTNSQSASQSDTPQISPASGQNTPIAKNKDVPDLSLLARVPPPANPADQNPPCNTLYVGNLPPDATEQELRALFSPQKGFRRLSFRTKNSSSSNSGHSGSHNHGPMCFVEFEDVAHATRALAELYGRTLPRPGGSNGKGGIRLSFSKNPLGVRGPGNPRRSTANQVTSGTTSSVSTPSNVSAYNYQNYAKN</sequence>
<dbReference type="InterPro" id="IPR000504">
    <property type="entry name" value="RRM_dom"/>
</dbReference>
<dbReference type="GO" id="GO:0003723">
    <property type="term" value="F:RNA binding"/>
    <property type="evidence" value="ECO:0007669"/>
    <property type="project" value="UniProtKB-UniRule"/>
</dbReference>
<evidence type="ECO:0000256" key="2">
    <source>
        <dbReference type="ARBA" id="ARBA00022884"/>
    </source>
</evidence>
<feature type="region of interest" description="Disordered" evidence="4">
    <location>
        <begin position="341"/>
        <end position="360"/>
    </location>
</feature>
<dbReference type="GO" id="GO:0008361">
    <property type="term" value="P:regulation of cell size"/>
    <property type="evidence" value="ECO:0007669"/>
    <property type="project" value="UniProtKB-ARBA"/>
</dbReference>
<feature type="compositionally biased region" description="Low complexity" evidence="4">
    <location>
        <begin position="117"/>
        <end position="133"/>
    </location>
</feature>
<feature type="compositionally biased region" description="Polar residues" evidence="4">
    <location>
        <begin position="158"/>
        <end position="167"/>
    </location>
</feature>
<dbReference type="PROSITE" id="PS50102">
    <property type="entry name" value="RRM"/>
    <property type="match status" value="1"/>
</dbReference>
<dbReference type="EMBL" id="FO082053">
    <property type="protein sequence ID" value="CCE80199.1"/>
    <property type="molecule type" value="Genomic_DNA"/>
</dbReference>
<feature type="compositionally biased region" description="Polar residues" evidence="4">
    <location>
        <begin position="277"/>
        <end position="297"/>
    </location>
</feature>
<proteinExistence type="predicted"/>
<dbReference type="InterPro" id="IPR035979">
    <property type="entry name" value="RBD_domain_sf"/>
</dbReference>
<feature type="compositionally biased region" description="Low complexity" evidence="4">
    <location>
        <begin position="298"/>
        <end position="315"/>
    </location>
</feature>
<evidence type="ECO:0000259" key="5">
    <source>
        <dbReference type="PROSITE" id="PS50102"/>
    </source>
</evidence>
<evidence type="ECO:0000313" key="6">
    <source>
        <dbReference type="EMBL" id="CCE80199.1"/>
    </source>
</evidence>
<feature type="compositionally biased region" description="Low complexity" evidence="4">
    <location>
        <begin position="245"/>
        <end position="276"/>
    </location>
</feature>
<evidence type="ECO:0000256" key="3">
    <source>
        <dbReference type="PROSITE-ProRule" id="PRU00176"/>
    </source>
</evidence>
<reference evidence="8" key="2">
    <citation type="journal article" date="2012" name="G3 (Bethesda)">
        <title>Pichia sorbitophila, an interspecies yeast hybrid reveals early steps of genome resolution following polyploidization.</title>
        <authorList>
            <person name="Leh Louis V."/>
            <person name="Despons L."/>
            <person name="Friedrich A."/>
            <person name="Martin T."/>
            <person name="Durrens P."/>
            <person name="Casaregola S."/>
            <person name="Neuveglise C."/>
            <person name="Fairhead C."/>
            <person name="Marck C."/>
            <person name="Cruz J.A."/>
            <person name="Straub M.L."/>
            <person name="Kugler V."/>
            <person name="Sacerdot C."/>
            <person name="Uzunov Z."/>
            <person name="Thierry A."/>
            <person name="Weiss S."/>
            <person name="Bleykasten C."/>
            <person name="De Montigny J."/>
            <person name="Jacques N."/>
            <person name="Jung P."/>
            <person name="Lemaire M."/>
            <person name="Mallet S."/>
            <person name="Morel G."/>
            <person name="Richard G.F."/>
            <person name="Sarkar A."/>
            <person name="Savel G."/>
            <person name="Schacherer J."/>
            <person name="Seret M.L."/>
            <person name="Talla E."/>
            <person name="Samson G."/>
            <person name="Jubin C."/>
            <person name="Poulain J."/>
            <person name="Vacherie B."/>
            <person name="Barbe V."/>
            <person name="Pelletier E."/>
            <person name="Sherman D.J."/>
            <person name="Westhof E."/>
            <person name="Weissenbach J."/>
            <person name="Baret P.V."/>
            <person name="Wincker P."/>
            <person name="Gaillardin C."/>
            <person name="Dujon B."/>
            <person name="Souciet J.L."/>
        </authorList>
    </citation>
    <scope>NUCLEOTIDE SEQUENCE [LARGE SCALE GENOMIC DNA]</scope>
    <source>
        <strain evidence="8">ATCC MYA-4447 / BCRC 22081 / CBS 7064 / NBRC 10061 / NRRL Y-12695</strain>
    </source>
</reference>
<dbReference type="EMBL" id="FO082052">
    <property type="protein sequence ID" value="CCE80964.1"/>
    <property type="molecule type" value="Genomic_DNA"/>
</dbReference>
<evidence type="ECO:0000313" key="7">
    <source>
        <dbReference type="EMBL" id="CCE80964.1"/>
    </source>
</evidence>
<evidence type="ECO:0000256" key="4">
    <source>
        <dbReference type="SAM" id="MobiDB-lite"/>
    </source>
</evidence>
<dbReference type="InterPro" id="IPR012677">
    <property type="entry name" value="Nucleotide-bd_a/b_plait_sf"/>
</dbReference>
<accession>G8YIQ4</accession>
<dbReference type="FunFam" id="3.30.70.330:FF:000089">
    <property type="entry name" value="RNA binding protein"/>
    <property type="match status" value="1"/>
</dbReference>
<gene>
    <name evidence="6" type="primary">Piso0_003301</name>
    <name evidence="6" type="ORF">GNLVRS01_PISO0G09312g</name>
    <name evidence="7" type="ORF">GNLVRS01_PISO0H09313g</name>
</gene>
<feature type="region of interest" description="Disordered" evidence="4">
    <location>
        <begin position="111"/>
        <end position="140"/>
    </location>
</feature>
<dbReference type="SUPFAM" id="SSF54928">
    <property type="entry name" value="RNA-binding domain, RBD"/>
    <property type="match status" value="1"/>
</dbReference>
<evidence type="ECO:0000256" key="1">
    <source>
        <dbReference type="ARBA" id="ARBA00022553"/>
    </source>
</evidence>
<dbReference type="FunCoup" id="G8YIQ4">
    <property type="interactions" value="255"/>
</dbReference>
<keyword evidence="1" id="KW-0597">Phosphoprotein</keyword>
<dbReference type="SMART" id="SM00360">
    <property type="entry name" value="RRM"/>
    <property type="match status" value="1"/>
</dbReference>
<protein>
    <submittedName>
        <fullName evidence="6">Piso0_003301 protein</fullName>
    </submittedName>
</protein>
<feature type="region of interest" description="Disordered" evidence="4">
    <location>
        <begin position="436"/>
        <end position="484"/>
    </location>
</feature>
<dbReference type="AlphaFoldDB" id="G8YIQ4"/>
<organism evidence="6 8">
    <name type="scientific">Pichia sorbitophila (strain ATCC MYA-4447 / BCRC 22081 / CBS 7064 / NBRC 10061 / NRRL Y-12695)</name>
    <name type="common">Hybrid yeast</name>
    <dbReference type="NCBI Taxonomy" id="559304"/>
    <lineage>
        <taxon>Eukaryota</taxon>
        <taxon>Fungi</taxon>
        <taxon>Dikarya</taxon>
        <taxon>Ascomycota</taxon>
        <taxon>Saccharomycotina</taxon>
        <taxon>Pichiomycetes</taxon>
        <taxon>Debaryomycetaceae</taxon>
        <taxon>Millerozyma</taxon>
    </lineage>
</organism>